<keyword evidence="6" id="KW-1185">Reference proteome</keyword>
<evidence type="ECO:0000256" key="4">
    <source>
        <dbReference type="HAMAP-Rule" id="MF_00434"/>
    </source>
</evidence>
<dbReference type="EMBL" id="PXOH01000003">
    <property type="protein sequence ID" value="PSF38804.1"/>
    <property type="molecule type" value="Genomic_DNA"/>
</dbReference>
<dbReference type="PANTHER" id="PTHR12599:SF0">
    <property type="entry name" value="PTERIN-4-ALPHA-CARBINOLAMINE DEHYDRATASE"/>
    <property type="match status" value="1"/>
</dbReference>
<evidence type="ECO:0000256" key="2">
    <source>
        <dbReference type="ARBA" id="ARBA00006472"/>
    </source>
</evidence>
<comment type="similarity">
    <text evidence="2 4">Belongs to the pterin-4-alpha-carbinolamine dehydratase family.</text>
</comment>
<dbReference type="NCBIfam" id="NF002018">
    <property type="entry name" value="PRK00823.1-3"/>
    <property type="match status" value="1"/>
</dbReference>
<dbReference type="EC" id="4.2.1.96" evidence="4"/>
<reference evidence="5 6" key="1">
    <citation type="submission" date="2018-03" db="EMBL/GenBank/DDBJ databases">
        <title>The ancient ancestry and fast evolution of plastids.</title>
        <authorList>
            <person name="Moore K.R."/>
            <person name="Magnabosco C."/>
            <person name="Momper L."/>
            <person name="Gold D.A."/>
            <person name="Bosak T."/>
            <person name="Fournier G.P."/>
        </authorList>
    </citation>
    <scope>NUCLEOTIDE SEQUENCE [LARGE SCALE GENOMIC DNA]</scope>
    <source>
        <strain evidence="5 6">CCALA 016</strain>
    </source>
</reference>
<dbReference type="HAMAP" id="MF_00434">
    <property type="entry name" value="Pterin_4_alpha"/>
    <property type="match status" value="1"/>
</dbReference>
<organism evidence="5 6">
    <name type="scientific">Aphanothece hegewaldii CCALA 016</name>
    <dbReference type="NCBI Taxonomy" id="2107694"/>
    <lineage>
        <taxon>Bacteria</taxon>
        <taxon>Bacillati</taxon>
        <taxon>Cyanobacteriota</taxon>
        <taxon>Cyanophyceae</taxon>
        <taxon>Oscillatoriophycideae</taxon>
        <taxon>Chroococcales</taxon>
        <taxon>Aphanothecaceae</taxon>
        <taxon>Aphanothece</taxon>
    </lineage>
</organism>
<dbReference type="Proteomes" id="UP000239001">
    <property type="component" value="Unassembled WGS sequence"/>
</dbReference>
<dbReference type="CDD" id="cd00914">
    <property type="entry name" value="PCD_DCoH_subfamily_b"/>
    <property type="match status" value="1"/>
</dbReference>
<dbReference type="Gene3D" id="3.30.1360.20">
    <property type="entry name" value="Transcriptional coactivator/pterin dehydratase"/>
    <property type="match status" value="1"/>
</dbReference>
<reference evidence="5 6" key="2">
    <citation type="submission" date="2018-03" db="EMBL/GenBank/DDBJ databases">
        <authorList>
            <person name="Keele B.F."/>
        </authorList>
    </citation>
    <scope>NUCLEOTIDE SEQUENCE [LARGE SCALE GENOMIC DNA]</scope>
    <source>
        <strain evidence="5 6">CCALA 016</strain>
    </source>
</reference>
<evidence type="ECO:0000256" key="1">
    <source>
        <dbReference type="ARBA" id="ARBA00001554"/>
    </source>
</evidence>
<keyword evidence="3 4" id="KW-0456">Lyase</keyword>
<comment type="caution">
    <text evidence="5">The sequence shown here is derived from an EMBL/GenBank/DDBJ whole genome shotgun (WGS) entry which is preliminary data.</text>
</comment>
<name>A0A2T1M262_9CHRO</name>
<dbReference type="SUPFAM" id="SSF55248">
    <property type="entry name" value="PCD-like"/>
    <property type="match status" value="1"/>
</dbReference>
<sequence length="102" mass="11330">MSNILTPLNSTEIDLALTKLEGWKIKDDKLHRELQFNSFVEAFGFMSSVALVAESMGHHPEWSNVYNRVTIDLVTHDAGGITAMDIELATKINGLFLKTSPP</sequence>
<dbReference type="OrthoDB" id="9794987at2"/>
<dbReference type="NCBIfam" id="NF002017">
    <property type="entry name" value="PRK00823.1-2"/>
    <property type="match status" value="1"/>
</dbReference>
<dbReference type="Pfam" id="PF01329">
    <property type="entry name" value="Pterin_4a"/>
    <property type="match status" value="1"/>
</dbReference>
<protein>
    <recommendedName>
        <fullName evidence="4">Putative pterin-4-alpha-carbinolamine dehydratase</fullName>
        <shortName evidence="4">PHS</shortName>
        <ecNumber evidence="4">4.2.1.96</ecNumber>
    </recommendedName>
    <alternativeName>
        <fullName evidence="4">4-alpha-hydroxy-tetrahydropterin dehydratase</fullName>
    </alternativeName>
    <alternativeName>
        <fullName evidence="4">Pterin carbinolamine dehydratase</fullName>
        <shortName evidence="4">PCD</shortName>
    </alternativeName>
</protein>
<dbReference type="AlphaFoldDB" id="A0A2T1M262"/>
<evidence type="ECO:0000313" key="6">
    <source>
        <dbReference type="Proteomes" id="UP000239001"/>
    </source>
</evidence>
<accession>A0A2T1M262</accession>
<evidence type="ECO:0000313" key="5">
    <source>
        <dbReference type="EMBL" id="PSF38804.1"/>
    </source>
</evidence>
<dbReference type="GO" id="GO:0008124">
    <property type="term" value="F:4-alpha-hydroxytetrahydrobiopterin dehydratase activity"/>
    <property type="evidence" value="ECO:0007669"/>
    <property type="project" value="UniProtKB-UniRule"/>
</dbReference>
<gene>
    <name evidence="5" type="ORF">C7H19_04365</name>
</gene>
<dbReference type="InterPro" id="IPR036428">
    <property type="entry name" value="PCD_sf"/>
</dbReference>
<evidence type="ECO:0000256" key="3">
    <source>
        <dbReference type="ARBA" id="ARBA00023239"/>
    </source>
</evidence>
<proteinExistence type="inferred from homology"/>
<dbReference type="InterPro" id="IPR001533">
    <property type="entry name" value="Pterin_deHydtase"/>
</dbReference>
<dbReference type="PANTHER" id="PTHR12599">
    <property type="entry name" value="PTERIN-4-ALPHA-CARBINOLAMINE DEHYDRATASE"/>
    <property type="match status" value="1"/>
</dbReference>
<comment type="catalytic activity">
    <reaction evidence="1 4">
        <text>(4aS,6R)-4a-hydroxy-L-erythro-5,6,7,8-tetrahydrobiopterin = (6R)-L-erythro-6,7-dihydrobiopterin + H2O</text>
        <dbReference type="Rhea" id="RHEA:11920"/>
        <dbReference type="ChEBI" id="CHEBI:15377"/>
        <dbReference type="ChEBI" id="CHEBI:15642"/>
        <dbReference type="ChEBI" id="CHEBI:43120"/>
        <dbReference type="EC" id="4.2.1.96"/>
    </reaction>
</comment>
<dbReference type="GO" id="GO:0006729">
    <property type="term" value="P:tetrahydrobiopterin biosynthetic process"/>
    <property type="evidence" value="ECO:0007669"/>
    <property type="project" value="InterPro"/>
</dbReference>